<evidence type="ECO:0000313" key="2">
    <source>
        <dbReference type="EMBL" id="GLY66488.1"/>
    </source>
</evidence>
<dbReference type="Proteomes" id="UP001165136">
    <property type="component" value="Unassembled WGS sequence"/>
</dbReference>
<keyword evidence="1" id="KW-1133">Transmembrane helix</keyword>
<dbReference type="EMBL" id="BSTI01000006">
    <property type="protein sequence ID" value="GLY66488.1"/>
    <property type="molecule type" value="Genomic_DNA"/>
</dbReference>
<reference evidence="2" key="1">
    <citation type="submission" date="2023-03" db="EMBL/GenBank/DDBJ databases">
        <title>Amycolatopsis taiwanensis NBRC 103393.</title>
        <authorList>
            <person name="Ichikawa N."/>
            <person name="Sato H."/>
            <person name="Tonouchi N."/>
        </authorList>
    </citation>
    <scope>NUCLEOTIDE SEQUENCE</scope>
    <source>
        <strain evidence="2">NBRC 103393</strain>
    </source>
</reference>
<keyword evidence="1" id="KW-0812">Transmembrane</keyword>
<gene>
    <name evidence="2" type="ORF">Atai01_31070</name>
</gene>
<keyword evidence="1" id="KW-0472">Membrane</keyword>
<accession>A0A9W6VCS2</accession>
<organism evidence="2 3">
    <name type="scientific">Amycolatopsis taiwanensis</name>
    <dbReference type="NCBI Taxonomy" id="342230"/>
    <lineage>
        <taxon>Bacteria</taxon>
        <taxon>Bacillati</taxon>
        <taxon>Actinomycetota</taxon>
        <taxon>Actinomycetes</taxon>
        <taxon>Pseudonocardiales</taxon>
        <taxon>Pseudonocardiaceae</taxon>
        <taxon>Amycolatopsis</taxon>
    </lineage>
</organism>
<protein>
    <submittedName>
        <fullName evidence="2">Uncharacterized protein</fullName>
    </submittedName>
</protein>
<name>A0A9W6VCS2_9PSEU</name>
<proteinExistence type="predicted"/>
<keyword evidence="3" id="KW-1185">Reference proteome</keyword>
<comment type="caution">
    <text evidence="2">The sequence shown here is derived from an EMBL/GenBank/DDBJ whole genome shotgun (WGS) entry which is preliminary data.</text>
</comment>
<evidence type="ECO:0000256" key="1">
    <source>
        <dbReference type="SAM" id="Phobius"/>
    </source>
</evidence>
<dbReference type="AlphaFoldDB" id="A0A9W6VCS2"/>
<sequence>MALLELRALALLGELALAQRLPQGLAQVLALLAHALLGELALLAQALGLLAVLALLAQPVVFALTLLTGHAGRRDQVAGCLSVHADPRARGGGLGRGYGRADGHRRDSRRAEDRTKYLTLFHSLTPCSCLARHRRTKSFIVRITVRLDRTMGCTASG</sequence>
<evidence type="ECO:0000313" key="3">
    <source>
        <dbReference type="Proteomes" id="UP001165136"/>
    </source>
</evidence>
<feature type="transmembrane region" description="Helical" evidence="1">
    <location>
        <begin position="42"/>
        <end position="67"/>
    </location>
</feature>